<organism evidence="1 2">
    <name type="scientific">Choristoneura fumiferana</name>
    <name type="common">Spruce budworm moth</name>
    <name type="synonym">Archips fumiferana</name>
    <dbReference type="NCBI Taxonomy" id="7141"/>
    <lineage>
        <taxon>Eukaryota</taxon>
        <taxon>Metazoa</taxon>
        <taxon>Ecdysozoa</taxon>
        <taxon>Arthropoda</taxon>
        <taxon>Hexapoda</taxon>
        <taxon>Insecta</taxon>
        <taxon>Pterygota</taxon>
        <taxon>Neoptera</taxon>
        <taxon>Endopterygota</taxon>
        <taxon>Lepidoptera</taxon>
        <taxon>Glossata</taxon>
        <taxon>Ditrysia</taxon>
        <taxon>Tortricoidea</taxon>
        <taxon>Tortricidae</taxon>
        <taxon>Tortricinae</taxon>
        <taxon>Choristoneura</taxon>
    </lineage>
</organism>
<evidence type="ECO:0000313" key="1">
    <source>
        <dbReference type="EMBL" id="KAI8439999.1"/>
    </source>
</evidence>
<reference evidence="1 2" key="1">
    <citation type="journal article" date="2022" name="Genome Biol. Evol.">
        <title>The Spruce Budworm Genome: Reconstructing the Evolutionary History of Antifreeze Proteins.</title>
        <authorList>
            <person name="Beliveau C."/>
            <person name="Gagne P."/>
            <person name="Picq S."/>
            <person name="Vernygora O."/>
            <person name="Keeling C.I."/>
            <person name="Pinkney K."/>
            <person name="Doucet D."/>
            <person name="Wen F."/>
            <person name="Johnston J.S."/>
            <person name="Maaroufi H."/>
            <person name="Boyle B."/>
            <person name="Laroche J."/>
            <person name="Dewar K."/>
            <person name="Juretic N."/>
            <person name="Blackburn G."/>
            <person name="Nisole A."/>
            <person name="Brunet B."/>
            <person name="Brandao M."/>
            <person name="Lumley L."/>
            <person name="Duan J."/>
            <person name="Quan G."/>
            <person name="Lucarotti C.J."/>
            <person name="Roe A.D."/>
            <person name="Sperling F.A.H."/>
            <person name="Levesque R.C."/>
            <person name="Cusson M."/>
        </authorList>
    </citation>
    <scope>NUCLEOTIDE SEQUENCE [LARGE SCALE GENOMIC DNA]</scope>
    <source>
        <strain evidence="1">Glfc:IPQL:Cfum</strain>
    </source>
</reference>
<proteinExistence type="predicted"/>
<accession>A0ACC0KTX3</accession>
<dbReference type="EMBL" id="CM046102">
    <property type="protein sequence ID" value="KAI8439999.1"/>
    <property type="molecule type" value="Genomic_DNA"/>
</dbReference>
<dbReference type="Proteomes" id="UP001064048">
    <property type="component" value="Chromosome 2"/>
</dbReference>
<protein>
    <submittedName>
        <fullName evidence="1">Uncharacterized protein</fullName>
    </submittedName>
</protein>
<sequence length="551" mass="59821">MSRSRSSLARCRASAAAVAGPAGAAGAASLVGSALPVTVSGSAREPNTRPAPSRARRAAAARPADTSSALIDIKRHIICRLGATMSSILSIMHALASTDDIQMEGAATECKGLTITTRGLGLAACDLCYVAASAGVAAPVYAMYRVFLGVAEAKLNACLPYLEGPMRALQHEYKVTPDMLDAPLSVPILPALIKHIIDAIDVVTVGGTTYCPFVAAQERDAAGGLYPRPENLLLSSLRETVVTLSSPETSDEYRYKFKKECPIPGAVWDEDDLLKNADEIIPEGYDWRKDLEGDMWPVHMFLISMQQKYPSMAAGPLSPTGARVSLAALISNRMVMGDLHAPPRRAGEPLPEYCGRCHPRGTYGGIYHKVADAEMPEVEAVLGQVALLGEVPLWELVEPLQQPYEVRRGAYIRSKDFIGSYSIALMRLTDPSHKQRSIEGPAKPILQQSSRFTELSPDRTQVTLAHNVVPVYRYSFLARYTAFDVITGETRDIFPATVRSTEGFLQNFVWGPSALVSLLCTLQHLLSTNLTEDAVQITTKRRAQCHLQWNT</sequence>
<comment type="caution">
    <text evidence="1">The sequence shown here is derived from an EMBL/GenBank/DDBJ whole genome shotgun (WGS) entry which is preliminary data.</text>
</comment>
<keyword evidence="2" id="KW-1185">Reference proteome</keyword>
<gene>
    <name evidence="1" type="ORF">MSG28_001437</name>
</gene>
<evidence type="ECO:0000313" key="2">
    <source>
        <dbReference type="Proteomes" id="UP001064048"/>
    </source>
</evidence>
<name>A0ACC0KTX3_CHOFU</name>